<evidence type="ECO:0000313" key="2">
    <source>
        <dbReference type="EMBL" id="ABM94166.1"/>
    </source>
</evidence>
<dbReference type="Proteomes" id="UP000000366">
    <property type="component" value="Plasmid RPME01"/>
</dbReference>
<dbReference type="AlphaFoldDB" id="A2SF27"/>
<keyword evidence="3" id="KW-0614">Plasmid</keyword>
<organism evidence="2 4">
    <name type="scientific">Methylibium petroleiphilum (strain ATCC BAA-1232 / LMG 22953 / PM1)</name>
    <dbReference type="NCBI Taxonomy" id="420662"/>
    <lineage>
        <taxon>Bacteria</taxon>
        <taxon>Pseudomonadati</taxon>
        <taxon>Pseudomonadota</taxon>
        <taxon>Betaproteobacteria</taxon>
        <taxon>Burkholderiales</taxon>
        <taxon>Sphaerotilaceae</taxon>
        <taxon>Methylibium</taxon>
    </lineage>
</organism>
<dbReference type="EMBL" id="CP000555">
    <property type="protein sequence ID" value="ABM94166.1"/>
    <property type="molecule type" value="Genomic_DNA"/>
</dbReference>
<sequence length="719" mass="79799">MTTRVAASSKLFDYVDGVILLPDEFQPDKPIKVDLNKMWLPATPFSKVEPIAQNPRLSAFVLDAVTLICRRRKKSKSKATDVAGQIRTIVKFIEFLYVEGIYAPSECDKETIRILLTKLVAGGWSEALRLQERTLGLAKQLGVRAIQSMTSQPKIRDGICITDRVKRHLGTNCSGPETAAVRRAIRKVLRLDQPSTRDIGGHQLKSSTLFAIFDVVNLASDLPEGRGLTFVPFPDPFVLSNKLGLPNGRTRNMRPEHVGTLLKECFAWIYTLAEPLVALLNTIADELSRSPPKDSGARADLVAKVLAQSADAARFQELSGMRIRNIRCRVAQNPTECTLSEAIDCLMSACFVTVAFFNARRKDEIQHPVIGLKDDSLRPFDVTLDLYVCSFYLEKFTKDYRDFFVNDATVAAVRVLHSASDVERRLNQGHGPSTGRSLFRVPTVRAKHPLTSRTFQFSRSRSARRLLRRAFGASAERLAYASHMGRRAYGLIMINRYSSPSLLALSQQYDHHGRLDVTNIYLSDPMRGNTLDQLEGFGRLRLPPAEVIADLEATVADAARERLAAIVNSIVRGTDSLYGGFTVFVNRLHARIASRMTYDDVDLRAATDLLTEALLRKGHKVVPFRHGDCCASDARSATAKCSRGSGRPRRENASPKTCSKCPFHARSPIHAQAMTLGIANLRRRLSELPVGGKLWKQMTAEITELEQAVADAQARPGSS</sequence>
<gene>
    <name evidence="2" type="ordered locus">Mpe_A1203</name>
    <name evidence="3" type="ordered locus">Mpe_B0200</name>
</gene>
<name>A2SF27_METPP</name>
<dbReference type="KEGG" id="mpt:Mpe_A1203"/>
<dbReference type="eggNOG" id="ENOG5032V9G">
    <property type="taxonomic scope" value="Bacteria"/>
</dbReference>
<evidence type="ECO:0000256" key="1">
    <source>
        <dbReference type="SAM" id="MobiDB-lite"/>
    </source>
</evidence>
<dbReference type="EMBL" id="CP000556">
    <property type="protein sequence ID" value="ABM96976.1"/>
    <property type="molecule type" value="Genomic_DNA"/>
</dbReference>
<proteinExistence type="predicted"/>
<reference evidence="2" key="2">
    <citation type="submission" date="2007-01" db="EMBL/GenBank/DDBJ databases">
        <authorList>
            <person name="Copeland A."/>
            <person name="Lucas S."/>
            <person name="Lapidus A."/>
            <person name="Barry K."/>
            <person name="Detter J.C."/>
            <person name="Glavina del Rio T."/>
            <person name="Hammon N."/>
            <person name="Dalin E."/>
            <person name="Tice H."/>
            <person name="Pitluck S."/>
            <person name="Chain P."/>
            <person name="Malfatti S."/>
            <person name="Shin M."/>
            <person name="Vergez L."/>
            <person name="Schmutz J."/>
            <person name="Larimer F."/>
            <person name="Land M."/>
            <person name="Hauser L."/>
            <person name="Richardson P."/>
        </authorList>
    </citation>
    <scope>NUCLEOTIDE SEQUENCE</scope>
    <source>
        <strain evidence="2">PM1</strain>
        <plasmid evidence="3">RPME01</plasmid>
    </source>
</reference>
<dbReference type="Proteomes" id="UP000000366">
    <property type="component" value="Chromosome"/>
</dbReference>
<dbReference type="RefSeq" id="WP_011828803.1">
    <property type="nucleotide sequence ID" value="NC_008825.1"/>
</dbReference>
<accession>A2SF27</accession>
<keyword evidence="4" id="KW-1185">Reference proteome</keyword>
<geneLocation type="plasmid" evidence="3 4">
    <name>RPME01</name>
</geneLocation>
<feature type="region of interest" description="Disordered" evidence="1">
    <location>
        <begin position="640"/>
        <end position="659"/>
    </location>
</feature>
<dbReference type="HOGENOM" id="CLU_384417_0_0_4"/>
<reference evidence="2 4" key="1">
    <citation type="journal article" date="2007" name="J. Bacteriol.">
        <title>Whole-genome analysis of the methyl tert-butyl ether-degrading beta-proteobacterium Methylibium petroleiphilum PM1.</title>
        <authorList>
            <person name="Kane S.R."/>
            <person name="Chakicherla A.Y."/>
            <person name="Chain P.S.G."/>
            <person name="Schmidt R."/>
            <person name="Shin M.W."/>
            <person name="Legler T.C."/>
            <person name="Scow K.M."/>
            <person name="Larimer F.W."/>
            <person name="Lucas S.M."/>
            <person name="Richardson P.M."/>
            <person name="Hristova K.R."/>
        </authorList>
    </citation>
    <scope>NUCLEOTIDE SEQUENCE [LARGE SCALE GENOMIC DNA]</scope>
    <source>
        <strain evidence="4">ATCC BAA-1232 / LMG 22953 / PM1</strain>
        <strain evidence="2">PM1</strain>
        <plasmid evidence="3">PM1</plasmid>
        <plasmid evidence="3 4">RPME01</plasmid>
    </source>
</reference>
<protein>
    <submittedName>
        <fullName evidence="2">Uncharacterized protein</fullName>
    </submittedName>
</protein>
<dbReference type="STRING" id="420662.Mpe_A1203"/>
<evidence type="ECO:0000313" key="3">
    <source>
        <dbReference type="EMBL" id="ABM96976.1"/>
    </source>
</evidence>
<dbReference type="KEGG" id="mpt:Mpe_B0200"/>
<evidence type="ECO:0000313" key="4">
    <source>
        <dbReference type="Proteomes" id="UP000000366"/>
    </source>
</evidence>